<comment type="caution">
    <text evidence="1">The sequence shown here is derived from an EMBL/GenBank/DDBJ whole genome shotgun (WGS) entry which is preliminary data.</text>
</comment>
<dbReference type="Proteomes" id="UP000324222">
    <property type="component" value="Unassembled WGS sequence"/>
</dbReference>
<evidence type="ECO:0000313" key="2">
    <source>
        <dbReference type="Proteomes" id="UP000324222"/>
    </source>
</evidence>
<gene>
    <name evidence="1" type="ORF">E2C01_098170</name>
</gene>
<protein>
    <submittedName>
        <fullName evidence="1">Uncharacterized protein</fullName>
    </submittedName>
</protein>
<sequence length="133" mass="15021">MSRNSSSNRYMGLIRASGHPSAPPHPVLSADGRYMVAKKVIYKFQSIKIFEILNKEEGHLRTPPLVIPRSPTITVCWQRRVIPDPRACRDNLYHQRGQADGKWCVVASLHLSAWDDHGRAGKAMSKNNKRSFG</sequence>
<accession>A0A5B7K6E8</accession>
<name>A0A5B7K6E8_PORTR</name>
<evidence type="ECO:0000313" key="1">
    <source>
        <dbReference type="EMBL" id="MPD02580.1"/>
    </source>
</evidence>
<proteinExistence type="predicted"/>
<dbReference type="AlphaFoldDB" id="A0A5B7K6E8"/>
<reference evidence="1 2" key="1">
    <citation type="submission" date="2019-05" db="EMBL/GenBank/DDBJ databases">
        <title>Another draft genome of Portunus trituberculatus and its Hox gene families provides insights of decapod evolution.</title>
        <authorList>
            <person name="Jeong J.-H."/>
            <person name="Song I."/>
            <person name="Kim S."/>
            <person name="Choi T."/>
            <person name="Kim D."/>
            <person name="Ryu S."/>
            <person name="Kim W."/>
        </authorList>
    </citation>
    <scope>NUCLEOTIDE SEQUENCE [LARGE SCALE GENOMIC DNA]</scope>
    <source>
        <tissue evidence="1">Muscle</tissue>
    </source>
</reference>
<organism evidence="1 2">
    <name type="scientific">Portunus trituberculatus</name>
    <name type="common">Swimming crab</name>
    <name type="synonym">Neptunus trituberculatus</name>
    <dbReference type="NCBI Taxonomy" id="210409"/>
    <lineage>
        <taxon>Eukaryota</taxon>
        <taxon>Metazoa</taxon>
        <taxon>Ecdysozoa</taxon>
        <taxon>Arthropoda</taxon>
        <taxon>Crustacea</taxon>
        <taxon>Multicrustacea</taxon>
        <taxon>Malacostraca</taxon>
        <taxon>Eumalacostraca</taxon>
        <taxon>Eucarida</taxon>
        <taxon>Decapoda</taxon>
        <taxon>Pleocyemata</taxon>
        <taxon>Brachyura</taxon>
        <taxon>Eubrachyura</taxon>
        <taxon>Portunoidea</taxon>
        <taxon>Portunidae</taxon>
        <taxon>Portuninae</taxon>
        <taxon>Portunus</taxon>
    </lineage>
</organism>
<dbReference type="EMBL" id="VSRR010132064">
    <property type="protein sequence ID" value="MPD02580.1"/>
    <property type="molecule type" value="Genomic_DNA"/>
</dbReference>
<keyword evidence="2" id="KW-1185">Reference proteome</keyword>